<protein>
    <submittedName>
        <fullName evidence="1">Beta-amyrin synthase</fullName>
    </submittedName>
</protein>
<sequence length="189" mass="19826">SGLCTLPTDVCGAPPGQQQGLRPRAGTEGQSVCVSVDNDPAGQPPLTHFKHSAPSPSASFKMGVRCTESVTPGQSGTDTLILAVHPAGFVTSAPSQDSVQHVPAWPQLWLRSTVHFDWLGQNKDLAGGNPIRGHETLTFDPTCDTSGSVVPQVSVERANTFPAAVSDAVLWRVSAGVAKTLVTFVFVTR</sequence>
<comment type="caution">
    <text evidence="1">The sequence shown here is derived from an EMBL/GenBank/DDBJ whole genome shotgun (WGS) entry which is preliminary data.</text>
</comment>
<name>A0AAD9BL66_DISEL</name>
<reference evidence="1" key="1">
    <citation type="submission" date="2023-04" db="EMBL/GenBank/DDBJ databases">
        <title>Chromosome-level genome of Chaenocephalus aceratus.</title>
        <authorList>
            <person name="Park H."/>
        </authorList>
    </citation>
    <scope>NUCLEOTIDE SEQUENCE</scope>
    <source>
        <strain evidence="1">DE</strain>
        <tissue evidence="1">Muscle</tissue>
    </source>
</reference>
<dbReference type="AlphaFoldDB" id="A0AAD9BL66"/>
<dbReference type="Proteomes" id="UP001228049">
    <property type="component" value="Unassembled WGS sequence"/>
</dbReference>
<evidence type="ECO:0000313" key="2">
    <source>
        <dbReference type="Proteomes" id="UP001228049"/>
    </source>
</evidence>
<dbReference type="EMBL" id="JASDAP010000020">
    <property type="protein sequence ID" value="KAK1885925.1"/>
    <property type="molecule type" value="Genomic_DNA"/>
</dbReference>
<keyword evidence="2" id="KW-1185">Reference proteome</keyword>
<evidence type="ECO:0000313" key="1">
    <source>
        <dbReference type="EMBL" id="KAK1885925.1"/>
    </source>
</evidence>
<gene>
    <name evidence="1" type="ORF">KUDE01_029643</name>
</gene>
<feature type="non-terminal residue" evidence="1">
    <location>
        <position position="189"/>
    </location>
</feature>
<proteinExistence type="predicted"/>
<organism evidence="1 2">
    <name type="scientific">Dissostichus eleginoides</name>
    <name type="common">Patagonian toothfish</name>
    <name type="synonym">Dissostichus amissus</name>
    <dbReference type="NCBI Taxonomy" id="100907"/>
    <lineage>
        <taxon>Eukaryota</taxon>
        <taxon>Metazoa</taxon>
        <taxon>Chordata</taxon>
        <taxon>Craniata</taxon>
        <taxon>Vertebrata</taxon>
        <taxon>Euteleostomi</taxon>
        <taxon>Actinopterygii</taxon>
        <taxon>Neopterygii</taxon>
        <taxon>Teleostei</taxon>
        <taxon>Neoteleostei</taxon>
        <taxon>Acanthomorphata</taxon>
        <taxon>Eupercaria</taxon>
        <taxon>Perciformes</taxon>
        <taxon>Notothenioidei</taxon>
        <taxon>Nototheniidae</taxon>
        <taxon>Dissostichus</taxon>
    </lineage>
</organism>
<accession>A0AAD9BL66</accession>